<feature type="domain" description="Amidase" evidence="3">
    <location>
        <begin position="19"/>
        <end position="73"/>
    </location>
</feature>
<dbReference type="InterPro" id="IPR023631">
    <property type="entry name" value="Amidase_dom"/>
</dbReference>
<feature type="region of interest" description="Disordered" evidence="2">
    <location>
        <begin position="102"/>
        <end position="135"/>
    </location>
</feature>
<sequence>MSAAQIAAEVGAGRLTAREVVRTALARIAEVDEPIRAFTQVWTVQALEQAAAVDRSVRAGDRLPLAGVPLAVKGTRSLSSRHVSRLMAAGCVPVGATATPGAGTRWQTWGATDRGPTRNPHDPDRSPGGSSAGSAAAVAAGMVPLATGSDGAGSVRIPAAWCAVVGLKPTGGLLPLPGRPAYRARRSVPGPLARTAADAAAYLCALTGTAALPPPGAPAAPAAPAPPVPPARPLRTVWSATLGFADTQPSVAAAARAFLTGLARAGIVAPHSATVRLPDPGDCWQALRADLHGAVHHRPVATTVAALTAGVDRLFAEAELLATPTTPNPPHGHDGPGELMSVALTWAFNITGHPAISIPAGRTAAGQPVGLQLVAPPGREADLLAVAAAAETTAAVEAKATAESTGAAETTRAAGTTGAGAY</sequence>
<evidence type="ECO:0000256" key="1">
    <source>
        <dbReference type="ARBA" id="ARBA00009199"/>
    </source>
</evidence>
<feature type="region of interest" description="Disordered" evidence="2">
    <location>
        <begin position="401"/>
        <end position="422"/>
    </location>
</feature>
<organism evidence="4 5">
    <name type="scientific">Streptomyces smyrnaeus</name>
    <dbReference type="NCBI Taxonomy" id="1387713"/>
    <lineage>
        <taxon>Bacteria</taxon>
        <taxon>Bacillati</taxon>
        <taxon>Actinomycetota</taxon>
        <taxon>Actinomycetes</taxon>
        <taxon>Kitasatosporales</taxon>
        <taxon>Streptomycetaceae</taxon>
        <taxon>Streptomyces</taxon>
    </lineage>
</organism>
<accession>A0ABS3XS12</accession>
<dbReference type="Pfam" id="PF01425">
    <property type="entry name" value="Amidase"/>
    <property type="match status" value="3"/>
</dbReference>
<dbReference type="PANTHER" id="PTHR11895">
    <property type="entry name" value="TRANSAMIDASE"/>
    <property type="match status" value="1"/>
</dbReference>
<dbReference type="InterPro" id="IPR036928">
    <property type="entry name" value="AS_sf"/>
</dbReference>
<dbReference type="SUPFAM" id="SSF75304">
    <property type="entry name" value="Amidase signature (AS) enzymes"/>
    <property type="match status" value="1"/>
</dbReference>
<evidence type="ECO:0000313" key="4">
    <source>
        <dbReference type="EMBL" id="MBO8198129.1"/>
    </source>
</evidence>
<dbReference type="Gene3D" id="3.90.1300.10">
    <property type="entry name" value="Amidase signature (AS) domain"/>
    <property type="match status" value="1"/>
</dbReference>
<dbReference type="Proteomes" id="UP000721954">
    <property type="component" value="Unassembled WGS sequence"/>
</dbReference>
<feature type="compositionally biased region" description="Basic and acidic residues" evidence="2">
    <location>
        <begin position="115"/>
        <end position="125"/>
    </location>
</feature>
<feature type="domain" description="Amidase" evidence="3">
    <location>
        <begin position="307"/>
        <end position="384"/>
    </location>
</feature>
<dbReference type="EMBL" id="JAFFZM010000003">
    <property type="protein sequence ID" value="MBO8198129.1"/>
    <property type="molecule type" value="Genomic_DNA"/>
</dbReference>
<comment type="caution">
    <text evidence="4">The sequence shown here is derived from an EMBL/GenBank/DDBJ whole genome shotgun (WGS) entry which is preliminary data.</text>
</comment>
<dbReference type="PANTHER" id="PTHR11895:SF7">
    <property type="entry name" value="GLUTAMYL-TRNA(GLN) AMIDOTRANSFERASE SUBUNIT A, MITOCHONDRIAL"/>
    <property type="match status" value="1"/>
</dbReference>
<feature type="domain" description="Amidase" evidence="3">
    <location>
        <begin position="80"/>
        <end position="269"/>
    </location>
</feature>
<evidence type="ECO:0000313" key="5">
    <source>
        <dbReference type="Proteomes" id="UP000721954"/>
    </source>
</evidence>
<name>A0ABS3XS12_9ACTN</name>
<feature type="compositionally biased region" description="Low complexity" evidence="2">
    <location>
        <begin position="401"/>
        <end position="416"/>
    </location>
</feature>
<gene>
    <name evidence="4" type="ORF">JW613_07405</name>
</gene>
<protein>
    <submittedName>
        <fullName evidence="4">Amidase</fullName>
    </submittedName>
</protein>
<keyword evidence="5" id="KW-1185">Reference proteome</keyword>
<comment type="similarity">
    <text evidence="1">Belongs to the amidase family.</text>
</comment>
<reference evidence="4 5" key="1">
    <citation type="submission" date="2021-02" db="EMBL/GenBank/DDBJ databases">
        <title>Streptomyces spirodelae sp. nov., isolated from duckweed.</title>
        <authorList>
            <person name="Saimee Y."/>
            <person name="Duangmal K."/>
        </authorList>
    </citation>
    <scope>NUCLEOTIDE SEQUENCE [LARGE SCALE GENOMIC DNA]</scope>
    <source>
        <strain evidence="4 5">DSM 42105</strain>
    </source>
</reference>
<feature type="compositionally biased region" description="Low complexity" evidence="2">
    <location>
        <begin position="126"/>
        <end position="135"/>
    </location>
</feature>
<evidence type="ECO:0000256" key="2">
    <source>
        <dbReference type="SAM" id="MobiDB-lite"/>
    </source>
</evidence>
<evidence type="ECO:0000259" key="3">
    <source>
        <dbReference type="Pfam" id="PF01425"/>
    </source>
</evidence>
<proteinExistence type="inferred from homology"/>
<dbReference type="InterPro" id="IPR000120">
    <property type="entry name" value="Amidase"/>
</dbReference>